<dbReference type="Pfam" id="PF01148">
    <property type="entry name" value="CTP_transf_1"/>
    <property type="match status" value="1"/>
</dbReference>
<evidence type="ECO:0000256" key="15">
    <source>
        <dbReference type="ARBA" id="ARBA00023136"/>
    </source>
</evidence>
<gene>
    <name evidence="20" type="ORF">H8S37_06800</name>
</gene>
<comment type="catalytic activity">
    <reaction evidence="1 18">
        <text>a 1,2-diacyl-sn-glycero-3-phosphate + CTP + H(+) = a CDP-1,2-diacyl-sn-glycerol + diphosphate</text>
        <dbReference type="Rhea" id="RHEA:16229"/>
        <dbReference type="ChEBI" id="CHEBI:15378"/>
        <dbReference type="ChEBI" id="CHEBI:33019"/>
        <dbReference type="ChEBI" id="CHEBI:37563"/>
        <dbReference type="ChEBI" id="CHEBI:58332"/>
        <dbReference type="ChEBI" id="CHEBI:58608"/>
        <dbReference type="EC" id="2.7.7.41"/>
    </reaction>
</comment>
<feature type="transmembrane region" description="Helical" evidence="19">
    <location>
        <begin position="109"/>
        <end position="127"/>
    </location>
</feature>
<organism evidence="20 21">
    <name type="scientific">Mediterraneibacter hominis</name>
    <dbReference type="NCBI Taxonomy" id="2763054"/>
    <lineage>
        <taxon>Bacteria</taxon>
        <taxon>Bacillati</taxon>
        <taxon>Bacillota</taxon>
        <taxon>Clostridia</taxon>
        <taxon>Lachnospirales</taxon>
        <taxon>Lachnospiraceae</taxon>
        <taxon>Mediterraneibacter</taxon>
    </lineage>
</organism>
<comment type="caution">
    <text evidence="20">The sequence shown here is derived from an EMBL/GenBank/DDBJ whole genome shotgun (WGS) entry which is preliminary data.</text>
</comment>
<keyword evidence="21" id="KW-1185">Reference proteome</keyword>
<feature type="transmembrane region" description="Helical" evidence="19">
    <location>
        <begin position="181"/>
        <end position="200"/>
    </location>
</feature>
<name>A0A923RQG7_9FIRM</name>
<reference evidence="20" key="1">
    <citation type="submission" date="2020-08" db="EMBL/GenBank/DDBJ databases">
        <title>Genome public.</title>
        <authorList>
            <person name="Liu C."/>
            <person name="Sun Q."/>
        </authorList>
    </citation>
    <scope>NUCLEOTIDE SEQUENCE</scope>
    <source>
        <strain evidence="20">NSJ-55</strain>
    </source>
</reference>
<dbReference type="AlphaFoldDB" id="A0A923RQG7"/>
<keyword evidence="11 18" id="KW-0812">Transmembrane</keyword>
<comment type="pathway">
    <text evidence="4">Lipid metabolism.</text>
</comment>
<dbReference type="PROSITE" id="PS01315">
    <property type="entry name" value="CDS"/>
    <property type="match status" value="1"/>
</dbReference>
<evidence type="ECO:0000256" key="14">
    <source>
        <dbReference type="ARBA" id="ARBA00023098"/>
    </source>
</evidence>
<keyword evidence="12 18" id="KW-0548">Nucleotidyltransferase</keyword>
<feature type="transmembrane region" description="Helical" evidence="19">
    <location>
        <begin position="6"/>
        <end position="39"/>
    </location>
</feature>
<dbReference type="PANTHER" id="PTHR46382:SF1">
    <property type="entry name" value="PHOSPHATIDATE CYTIDYLYLTRANSFERASE"/>
    <property type="match status" value="1"/>
</dbReference>
<feature type="transmembrane region" description="Helical" evidence="19">
    <location>
        <begin position="82"/>
        <end position="102"/>
    </location>
</feature>
<keyword evidence="14" id="KW-0443">Lipid metabolism</keyword>
<evidence type="ECO:0000256" key="13">
    <source>
        <dbReference type="ARBA" id="ARBA00022989"/>
    </source>
</evidence>
<evidence type="ECO:0000256" key="1">
    <source>
        <dbReference type="ARBA" id="ARBA00001698"/>
    </source>
</evidence>
<dbReference type="EMBL" id="JACOPF010000001">
    <property type="protein sequence ID" value="MBC5688638.1"/>
    <property type="molecule type" value="Genomic_DNA"/>
</dbReference>
<evidence type="ECO:0000313" key="21">
    <source>
        <dbReference type="Proteomes" id="UP000652477"/>
    </source>
</evidence>
<sequence>MFKTRLLSGILLIIIALFTVGSGGNILFATLLIISLIGMTELYRVFHIQKDPLGICGYLFAVLYYGLLYIKPSLKESAPEAFILLFVALLICLMAVMVFTYPKYKTEQVMAAFFGMFYLAVMLSFIYQTRIMPGGVFTVWLVFICAWGCDTCAYCVGMLIGKHKMAPVLSPKKSVEGGIGGVVGAALIGVLYALAVNHWGNAGINVFSYAVIGAAGGAVSQIGDLAASAIKRKHDIKDYGKLIPGHGGILDRFDSVIFTAPIIYCLAVLL</sequence>
<dbReference type="GO" id="GO:0016024">
    <property type="term" value="P:CDP-diacylglycerol biosynthetic process"/>
    <property type="evidence" value="ECO:0007669"/>
    <property type="project" value="TreeGrafter"/>
</dbReference>
<dbReference type="EC" id="2.7.7.41" evidence="6 18"/>
<proteinExistence type="inferred from homology"/>
<dbReference type="GO" id="GO:0004605">
    <property type="term" value="F:phosphatidate cytidylyltransferase activity"/>
    <property type="evidence" value="ECO:0007669"/>
    <property type="project" value="UniProtKB-EC"/>
</dbReference>
<keyword evidence="16" id="KW-0594">Phospholipid biosynthesis</keyword>
<evidence type="ECO:0000256" key="10">
    <source>
        <dbReference type="ARBA" id="ARBA00022679"/>
    </source>
</evidence>
<keyword evidence="15 19" id="KW-0472">Membrane</keyword>
<evidence type="ECO:0000256" key="3">
    <source>
        <dbReference type="ARBA" id="ARBA00005119"/>
    </source>
</evidence>
<evidence type="ECO:0000256" key="11">
    <source>
        <dbReference type="ARBA" id="ARBA00022692"/>
    </source>
</evidence>
<evidence type="ECO:0000256" key="19">
    <source>
        <dbReference type="SAM" id="Phobius"/>
    </source>
</evidence>
<evidence type="ECO:0000313" key="20">
    <source>
        <dbReference type="EMBL" id="MBC5688638.1"/>
    </source>
</evidence>
<evidence type="ECO:0000256" key="7">
    <source>
        <dbReference type="ARBA" id="ARBA00019373"/>
    </source>
</evidence>
<feature type="transmembrane region" description="Helical" evidence="19">
    <location>
        <begin position="51"/>
        <end position="70"/>
    </location>
</feature>
<dbReference type="Proteomes" id="UP000652477">
    <property type="component" value="Unassembled WGS sequence"/>
</dbReference>
<keyword evidence="8" id="KW-1003">Cell membrane</keyword>
<evidence type="ECO:0000256" key="16">
    <source>
        <dbReference type="ARBA" id="ARBA00023209"/>
    </source>
</evidence>
<dbReference type="RefSeq" id="WP_186875241.1">
    <property type="nucleotide sequence ID" value="NZ_JACOPF010000001.1"/>
</dbReference>
<evidence type="ECO:0000256" key="4">
    <source>
        <dbReference type="ARBA" id="ARBA00005189"/>
    </source>
</evidence>
<feature type="transmembrane region" description="Helical" evidence="19">
    <location>
        <begin position="139"/>
        <end position="160"/>
    </location>
</feature>
<protein>
    <recommendedName>
        <fullName evidence="7 18">Phosphatidate cytidylyltransferase</fullName>
        <ecNumber evidence="6 18">2.7.7.41</ecNumber>
    </recommendedName>
</protein>
<evidence type="ECO:0000256" key="2">
    <source>
        <dbReference type="ARBA" id="ARBA00004651"/>
    </source>
</evidence>
<evidence type="ECO:0000256" key="5">
    <source>
        <dbReference type="ARBA" id="ARBA00010185"/>
    </source>
</evidence>
<evidence type="ECO:0000256" key="12">
    <source>
        <dbReference type="ARBA" id="ARBA00022695"/>
    </source>
</evidence>
<keyword evidence="13 19" id="KW-1133">Transmembrane helix</keyword>
<comment type="similarity">
    <text evidence="5 18">Belongs to the CDS family.</text>
</comment>
<evidence type="ECO:0000256" key="18">
    <source>
        <dbReference type="RuleBase" id="RU003938"/>
    </source>
</evidence>
<keyword evidence="10 18" id="KW-0808">Transferase</keyword>
<keyword evidence="17" id="KW-1208">Phospholipid metabolism</keyword>
<accession>A0A923RQG7</accession>
<comment type="pathway">
    <text evidence="3 18">Phospholipid metabolism; CDP-diacylglycerol biosynthesis; CDP-diacylglycerol from sn-glycerol 3-phosphate: step 3/3.</text>
</comment>
<comment type="subcellular location">
    <subcellularLocation>
        <location evidence="2">Cell membrane</location>
        <topology evidence="2">Multi-pass membrane protein</topology>
    </subcellularLocation>
</comment>
<evidence type="ECO:0000256" key="9">
    <source>
        <dbReference type="ARBA" id="ARBA00022516"/>
    </source>
</evidence>
<evidence type="ECO:0000256" key="17">
    <source>
        <dbReference type="ARBA" id="ARBA00023264"/>
    </source>
</evidence>
<feature type="transmembrane region" description="Helical" evidence="19">
    <location>
        <begin position="206"/>
        <end position="227"/>
    </location>
</feature>
<evidence type="ECO:0000256" key="8">
    <source>
        <dbReference type="ARBA" id="ARBA00022475"/>
    </source>
</evidence>
<dbReference type="InterPro" id="IPR000374">
    <property type="entry name" value="PC_trans"/>
</dbReference>
<dbReference type="PANTHER" id="PTHR46382">
    <property type="entry name" value="PHOSPHATIDATE CYTIDYLYLTRANSFERASE"/>
    <property type="match status" value="1"/>
</dbReference>
<keyword evidence="9" id="KW-0444">Lipid biosynthesis</keyword>
<evidence type="ECO:0000256" key="6">
    <source>
        <dbReference type="ARBA" id="ARBA00012487"/>
    </source>
</evidence>
<dbReference type="GO" id="GO:0005886">
    <property type="term" value="C:plasma membrane"/>
    <property type="evidence" value="ECO:0007669"/>
    <property type="project" value="UniProtKB-SubCell"/>
</dbReference>